<evidence type="ECO:0000313" key="3">
    <source>
        <dbReference type="Proteomes" id="UP001158576"/>
    </source>
</evidence>
<dbReference type="PROSITE" id="PS51257">
    <property type="entry name" value="PROKAR_LIPOPROTEIN"/>
    <property type="match status" value="1"/>
</dbReference>
<evidence type="ECO:0000313" key="2">
    <source>
        <dbReference type="EMBL" id="CAG5106228.1"/>
    </source>
</evidence>
<dbReference type="InterPro" id="IPR039373">
    <property type="entry name" value="Peptidase_M28B"/>
</dbReference>
<feature type="transmembrane region" description="Helical" evidence="1">
    <location>
        <begin position="12"/>
        <end position="30"/>
    </location>
</feature>
<reference evidence="2 3" key="1">
    <citation type="submission" date="2021-04" db="EMBL/GenBank/DDBJ databases">
        <authorList>
            <person name="Bliznina A."/>
        </authorList>
    </citation>
    <scope>NUCLEOTIDE SEQUENCE [LARGE SCALE GENOMIC DNA]</scope>
</reference>
<accession>A0ABN7T176</accession>
<gene>
    <name evidence="2" type="ORF">OKIOD_LOCUS11513</name>
</gene>
<sequence>MVLPMRRVVSNLVFATFTIAIGCIIGWSFSLGRAPPIRPSDSSVSDRKGFHEFIDRNHMNETLKSFTQETINPGDESITSRFVFNITKDWKDTCDQVVINFYRVMISTPISTTIRDQGGSIVVDRTDQDPYIAWSSDSNLTGSVVSKIIPIEAGRICYGKTGEKSVTELALEAESANCTGLFVVPDLSIFKDLDQNDAQYGSAHYVKGDISTDAVIPSNNVNNVRKTVEELKEEGKIPKIPIVPLSNADFDKLSGKTVTIDVKMNTDLAEIQAPACFFFGSTVQENFIIVDSQMDAFAEGVKDAKSGLVIQNELIKAIYEMKMTGWSNKRTIVFQTWPTSLLGLIGSVEYHQEYRSTIEQLSNAYLSLDQAVLGKDICLSRGSPLFNTIATRLADEVDWDDCPISQGEDCTLLKNWEERYARLDRSAFPKFEPVNVGGNFEPFFQSSGVPTLAFHCFDDGWNPNYPHYHPSGFSKKDSMENFFTMDPKLDVLARLAKYVLSVIEVLAGHTIVNYDVYSYCERIYQETIILNDQYSQLTKMNRNTQLPSIQGILSASQDLLQKAREYQDLVLLVTSNEDFTEQDTTIRYINSLERLFERNLIEPKSGVDGEHVIYGSKSRYTRLYGIYQLEGFGQLLRLFEQIETYKSQSLEIPEDLIYTLQNEFDIVQYHLDQAHTILVSFLRIMVNYN</sequence>
<keyword evidence="1" id="KW-0812">Transmembrane</keyword>
<evidence type="ECO:0000256" key="1">
    <source>
        <dbReference type="SAM" id="Phobius"/>
    </source>
</evidence>
<dbReference type="SUPFAM" id="SSF53187">
    <property type="entry name" value="Zn-dependent exopeptidases"/>
    <property type="match status" value="1"/>
</dbReference>
<dbReference type="EMBL" id="OU015566">
    <property type="protein sequence ID" value="CAG5106228.1"/>
    <property type="molecule type" value="Genomic_DNA"/>
</dbReference>
<keyword evidence="1" id="KW-1133">Transmembrane helix</keyword>
<dbReference type="PANTHER" id="PTHR10404:SF46">
    <property type="entry name" value="VACUOLAR PROTEIN SORTING-ASSOCIATED PROTEIN 70"/>
    <property type="match status" value="1"/>
</dbReference>
<protein>
    <submittedName>
        <fullName evidence="2">Oidioi.mRNA.OKI2018_I69.chr1.g2748.t1.cds</fullName>
    </submittedName>
</protein>
<dbReference type="PANTHER" id="PTHR10404">
    <property type="entry name" value="N-ACETYLATED-ALPHA-LINKED ACIDIC DIPEPTIDASE"/>
    <property type="match status" value="1"/>
</dbReference>
<organism evidence="2 3">
    <name type="scientific">Oikopleura dioica</name>
    <name type="common">Tunicate</name>
    <dbReference type="NCBI Taxonomy" id="34765"/>
    <lineage>
        <taxon>Eukaryota</taxon>
        <taxon>Metazoa</taxon>
        <taxon>Chordata</taxon>
        <taxon>Tunicata</taxon>
        <taxon>Appendicularia</taxon>
        <taxon>Copelata</taxon>
        <taxon>Oikopleuridae</taxon>
        <taxon>Oikopleura</taxon>
    </lineage>
</organism>
<name>A0ABN7T176_OIKDI</name>
<dbReference type="Gene3D" id="3.40.630.10">
    <property type="entry name" value="Zn peptidases"/>
    <property type="match status" value="1"/>
</dbReference>
<keyword evidence="1" id="KW-0472">Membrane</keyword>
<proteinExistence type="predicted"/>
<keyword evidence="3" id="KW-1185">Reference proteome</keyword>
<dbReference type="Proteomes" id="UP001158576">
    <property type="component" value="Chromosome 1"/>
</dbReference>